<reference evidence="1" key="1">
    <citation type="submission" date="2022-08" db="EMBL/GenBank/DDBJ databases">
        <title>Whole genome sequencing of non-tuberculosis mycobacteria type-strains.</title>
        <authorList>
            <person name="Igarashi Y."/>
            <person name="Osugi A."/>
            <person name="Mitarai S."/>
        </authorList>
    </citation>
    <scope>NUCLEOTIDE SEQUENCE</scope>
    <source>
        <strain evidence="1">JCM 16372</strain>
    </source>
</reference>
<accession>A0ABY3UEE7</accession>
<dbReference type="InterPro" id="IPR011990">
    <property type="entry name" value="TPR-like_helical_dom_sf"/>
</dbReference>
<proteinExistence type="predicted"/>
<dbReference type="RefSeq" id="WP_043406101.1">
    <property type="nucleotide sequence ID" value="NZ_CP092427.2"/>
</dbReference>
<protein>
    <recommendedName>
        <fullName evidence="3">Tetratricopeptide repeat-containing protein</fullName>
    </recommendedName>
</protein>
<keyword evidence="2" id="KW-1185">Reference proteome</keyword>
<evidence type="ECO:0008006" key="3">
    <source>
        <dbReference type="Google" id="ProtNLM"/>
    </source>
</evidence>
<evidence type="ECO:0000313" key="2">
    <source>
        <dbReference type="Proteomes" id="UP001055159"/>
    </source>
</evidence>
<name>A0ABY3UEE7_9MYCO</name>
<evidence type="ECO:0000313" key="1">
    <source>
        <dbReference type="EMBL" id="ULP38009.1"/>
    </source>
</evidence>
<organism evidence="1 2">
    <name type="scientific">Mycolicibacterium rufum</name>
    <dbReference type="NCBI Taxonomy" id="318424"/>
    <lineage>
        <taxon>Bacteria</taxon>
        <taxon>Bacillati</taxon>
        <taxon>Actinomycetota</taxon>
        <taxon>Actinomycetes</taxon>
        <taxon>Mycobacteriales</taxon>
        <taxon>Mycobacteriaceae</taxon>
        <taxon>Mycolicibacterium</taxon>
    </lineage>
</organism>
<gene>
    <name evidence="1" type="ORF">MJO55_06165</name>
</gene>
<dbReference type="EMBL" id="CP092427">
    <property type="protein sequence ID" value="ULP38009.1"/>
    <property type="molecule type" value="Genomic_DNA"/>
</dbReference>
<dbReference type="Proteomes" id="UP001055159">
    <property type="component" value="Chromosome"/>
</dbReference>
<dbReference type="SUPFAM" id="SSF48452">
    <property type="entry name" value="TPR-like"/>
    <property type="match status" value="1"/>
</dbReference>
<sequence length="255" mass="26697">MDDEAFGSNPGAWPLPSAATPHDLWLRAVAAGGQGRYAHAHADLDQLTRSSPRGRFGSLARSTRGSFLRQLGWHDRARSLDGQAWALSGGTGEAGADALIGLAADALGVGRFAASQRALHRAADLIAAVPSARLPIRLAWVSAELAMARRDGSALAHAERAVQLAATAPSVRHRVKSRVVLAAAHCAAGDVDAARREGDRALTEAGDHGLVPLRWAVASLLAGIGSAELSPAQITDIRDDCAETVIRRGGVWRSR</sequence>
<dbReference type="Gene3D" id="1.25.40.10">
    <property type="entry name" value="Tetratricopeptide repeat domain"/>
    <property type="match status" value="1"/>
</dbReference>